<reference evidence="3 4" key="1">
    <citation type="journal article" date="2011" name="Syst. Appl. Microbiol.">
        <title>Defluviimonas denitrificans gen. nov., sp. nov., and Pararhodobacter aggregans gen. nov., sp. nov., non-phototrophic Rhodobacteraceae from the biofilter of a marine aquaculture.</title>
        <authorList>
            <person name="Foesel B.U."/>
            <person name="Drake H.L."/>
            <person name="Schramm A."/>
        </authorList>
    </citation>
    <scope>NUCLEOTIDE SEQUENCE [LARGE SCALE GENOMIC DNA]</scope>
    <source>
        <strain evidence="3 4">D1-19</strain>
    </source>
</reference>
<dbReference type="Gene3D" id="1.20.1600.10">
    <property type="entry name" value="Outer membrane efflux proteins (OEP)"/>
    <property type="match status" value="1"/>
</dbReference>
<keyword evidence="2" id="KW-0449">Lipoprotein</keyword>
<dbReference type="AlphaFoldDB" id="A0A2T7UUJ5"/>
<evidence type="ECO:0000256" key="2">
    <source>
        <dbReference type="RuleBase" id="RU362097"/>
    </source>
</evidence>
<dbReference type="EMBL" id="QDDR01000002">
    <property type="protein sequence ID" value="PVE48445.1"/>
    <property type="molecule type" value="Genomic_DNA"/>
</dbReference>
<dbReference type="PANTHER" id="PTHR30203:SF21">
    <property type="entry name" value="OUTER MEMBRANE COMPONENT OF MULTIDRUG EFFLUX PUMP-RELATED"/>
    <property type="match status" value="1"/>
</dbReference>
<keyword evidence="4" id="KW-1185">Reference proteome</keyword>
<dbReference type="Proteomes" id="UP000244810">
    <property type="component" value="Unassembled WGS sequence"/>
</dbReference>
<dbReference type="InterPro" id="IPR010131">
    <property type="entry name" value="MdtP/NodT-like"/>
</dbReference>
<keyword evidence="2" id="KW-1134">Transmembrane beta strand</keyword>
<dbReference type="GO" id="GO:0015562">
    <property type="term" value="F:efflux transmembrane transporter activity"/>
    <property type="evidence" value="ECO:0007669"/>
    <property type="project" value="InterPro"/>
</dbReference>
<accession>A0A2T7UUJ5</accession>
<dbReference type="PROSITE" id="PS51257">
    <property type="entry name" value="PROKAR_LIPOPROTEIN"/>
    <property type="match status" value="1"/>
</dbReference>
<dbReference type="InterPro" id="IPR003423">
    <property type="entry name" value="OMP_efflux"/>
</dbReference>
<dbReference type="Pfam" id="PF02321">
    <property type="entry name" value="OEP"/>
    <property type="match status" value="2"/>
</dbReference>
<dbReference type="PANTHER" id="PTHR30203">
    <property type="entry name" value="OUTER MEMBRANE CATION EFFLUX PROTEIN"/>
    <property type="match status" value="1"/>
</dbReference>
<dbReference type="NCBIfam" id="TIGR01845">
    <property type="entry name" value="outer_NodT"/>
    <property type="match status" value="1"/>
</dbReference>
<evidence type="ECO:0000313" key="4">
    <source>
        <dbReference type="Proteomes" id="UP000244810"/>
    </source>
</evidence>
<comment type="similarity">
    <text evidence="1 2">Belongs to the outer membrane factor (OMF) (TC 1.B.17) family.</text>
</comment>
<proteinExistence type="inferred from homology"/>
<protein>
    <submittedName>
        <fullName evidence="3">RND transporter</fullName>
    </submittedName>
</protein>
<evidence type="ECO:0000256" key="1">
    <source>
        <dbReference type="ARBA" id="ARBA00007613"/>
    </source>
</evidence>
<keyword evidence="2" id="KW-0732">Signal</keyword>
<sequence length="455" mass="47761">MIASITRPLGALAALSLLAGCALGPDPSARPELSLPVTYVEGDAIPVGEVAARAFWSDYNDPMLSALIAQGLNANLSVQAADERIRAARAGLRGTGVLASQLAGESSVATLRSDPGTGAISRLESGTLSAGFVLDLFGGAQRTRQAAGAALLSAEAGAQTARLAWIAEVIAAYGNARFYQESMALTRQTLASRERTVEITRGIIAAGGATQFELSQAQAELDLARADLPSLQAAFNAQVFGLALLLDRPAAPLVAEMQRGSAMLRVPATPRAGVPAELLRNRPDVREAEHQLQAAVARVGVAEADLYPSLSLIGSVASSNPGTDSWRFGPQLSLPLLNQTALRSVRDTRVSEAAQAEIAWRAAVSRAVNDVQTAQSNLRNFRQRTDLMRQADQSLRQAYGLAEQSFADGSLLLLDLLQVERSRAQARLGVASAQNDAAQAWAQLQIALGAGSAIR</sequence>
<evidence type="ECO:0000313" key="3">
    <source>
        <dbReference type="EMBL" id="PVE48445.1"/>
    </source>
</evidence>
<dbReference type="GO" id="GO:0005886">
    <property type="term" value="C:plasma membrane"/>
    <property type="evidence" value="ECO:0007669"/>
    <property type="project" value="UniProtKB-SubCell"/>
</dbReference>
<dbReference type="Gene3D" id="2.20.200.10">
    <property type="entry name" value="Outer membrane efflux proteins (OEP)"/>
    <property type="match status" value="1"/>
</dbReference>
<dbReference type="SUPFAM" id="SSF56954">
    <property type="entry name" value="Outer membrane efflux proteins (OEP)"/>
    <property type="match status" value="1"/>
</dbReference>
<keyword evidence="2" id="KW-0564">Palmitate</keyword>
<dbReference type="RefSeq" id="WP_107750667.1">
    <property type="nucleotide sequence ID" value="NZ_QBKF01000002.1"/>
</dbReference>
<organism evidence="3 4">
    <name type="scientific">Pararhodobacter aggregans</name>
    <dbReference type="NCBI Taxonomy" id="404875"/>
    <lineage>
        <taxon>Bacteria</taxon>
        <taxon>Pseudomonadati</taxon>
        <taxon>Pseudomonadota</taxon>
        <taxon>Alphaproteobacteria</taxon>
        <taxon>Rhodobacterales</taxon>
        <taxon>Paracoccaceae</taxon>
        <taxon>Pararhodobacter</taxon>
    </lineage>
</organism>
<comment type="subcellular location">
    <subcellularLocation>
        <location evidence="2">Cell membrane</location>
        <topology evidence="2">Lipid-anchor</topology>
    </subcellularLocation>
</comment>
<keyword evidence="2" id="KW-0472">Membrane</keyword>
<comment type="caution">
    <text evidence="3">The sequence shown here is derived from an EMBL/GenBank/DDBJ whole genome shotgun (WGS) entry which is preliminary data.</text>
</comment>
<name>A0A2T7UUJ5_9RHOB</name>
<feature type="chain" id="PRO_5015377089" evidence="2">
    <location>
        <begin position="25"/>
        <end position="455"/>
    </location>
</feature>
<gene>
    <name evidence="3" type="ORF">DDE23_05120</name>
</gene>
<dbReference type="OrthoDB" id="7181739at2"/>
<feature type="signal peptide" evidence="2">
    <location>
        <begin position="1"/>
        <end position="24"/>
    </location>
</feature>
<keyword evidence="2" id="KW-0812">Transmembrane</keyword>